<dbReference type="Pfam" id="PF25084">
    <property type="entry name" value="LbH_EIF2B"/>
    <property type="match status" value="1"/>
</dbReference>
<comment type="caution">
    <text evidence="6">The sequence shown here is derived from an EMBL/GenBank/DDBJ whole genome shotgun (WGS) entry which is preliminary data.</text>
</comment>
<dbReference type="Proteomes" id="UP000178735">
    <property type="component" value="Unassembled WGS sequence"/>
</dbReference>
<organism evidence="6 7">
    <name type="scientific">Candidatus Wallbacteria bacterium GWC2_49_35</name>
    <dbReference type="NCBI Taxonomy" id="1817813"/>
    <lineage>
        <taxon>Bacteria</taxon>
        <taxon>Candidatus Walliibacteriota</taxon>
    </lineage>
</organism>
<keyword evidence="3" id="KW-0808">Transferase</keyword>
<protein>
    <submittedName>
        <fullName evidence="6">Uncharacterized protein</fullName>
    </submittedName>
</protein>
<dbReference type="STRING" id="1817813.A2008_04330"/>
<evidence type="ECO:0000313" key="7">
    <source>
        <dbReference type="Proteomes" id="UP000178735"/>
    </source>
</evidence>
<dbReference type="Gene3D" id="2.160.10.10">
    <property type="entry name" value="Hexapeptide repeat proteins"/>
    <property type="match status" value="1"/>
</dbReference>
<evidence type="ECO:0000256" key="3">
    <source>
        <dbReference type="ARBA" id="ARBA00022679"/>
    </source>
</evidence>
<dbReference type="PANTHER" id="PTHR22572">
    <property type="entry name" value="SUGAR-1-PHOSPHATE GUANYL TRANSFERASE"/>
    <property type="match status" value="1"/>
</dbReference>
<accession>A0A1F7WKX1</accession>
<sequence>MKGIILVGGFGTRLRPLTANTPKPIIPIVNKPFLIYQIELLKMYGVTEIILATGHLSQTIKKVLGDGEAFGVKLIYSLETQPLGTGGAVKLASKHLNGESAFILNGDVLTDINLEKLLDLHKEKKSKVTIALVPVSDPSKFGLVETDENNRIRAFVEKPGPNEITTNMINAGAYYFENEIFDMIPAGVNYSLERGLYPALLEKKIPFHAYNSNDYWLDIGNPKKYLEANKDVLEDKVNIPALLDVKKSGSVFIGENAQISKKVRMLSMAAIGEKTIVQPGATITDHSVVGNHCIIEEGAQILGSIILDNSFIGKNSKIVNAIIGQNCKVMPYTFIEGGLLKVIGDGAYIPEYSII</sequence>
<dbReference type="InterPro" id="IPR056764">
    <property type="entry name" value="LbH_EIF2B3/5"/>
</dbReference>
<evidence type="ECO:0000259" key="5">
    <source>
        <dbReference type="Pfam" id="PF25084"/>
    </source>
</evidence>
<dbReference type="EMBL" id="MGFH01000164">
    <property type="protein sequence ID" value="OGM03484.1"/>
    <property type="molecule type" value="Genomic_DNA"/>
</dbReference>
<proteinExistence type="predicted"/>
<gene>
    <name evidence="6" type="ORF">A2008_04330</name>
</gene>
<evidence type="ECO:0000259" key="4">
    <source>
        <dbReference type="Pfam" id="PF00483"/>
    </source>
</evidence>
<dbReference type="Pfam" id="PF00483">
    <property type="entry name" value="NTP_transferase"/>
    <property type="match status" value="1"/>
</dbReference>
<evidence type="ECO:0000256" key="2">
    <source>
        <dbReference type="ARBA" id="ARBA00022490"/>
    </source>
</evidence>
<keyword evidence="2" id="KW-0963">Cytoplasm</keyword>
<dbReference type="InterPro" id="IPR029044">
    <property type="entry name" value="Nucleotide-diphossugar_trans"/>
</dbReference>
<dbReference type="InterPro" id="IPR005835">
    <property type="entry name" value="NTP_transferase_dom"/>
</dbReference>
<dbReference type="SUPFAM" id="SSF53448">
    <property type="entry name" value="Nucleotide-diphospho-sugar transferases"/>
    <property type="match status" value="1"/>
</dbReference>
<evidence type="ECO:0000313" key="6">
    <source>
        <dbReference type="EMBL" id="OGM03484.1"/>
    </source>
</evidence>
<name>A0A1F7WKX1_9BACT</name>
<dbReference type="CDD" id="cd04181">
    <property type="entry name" value="NTP_transferase"/>
    <property type="match status" value="1"/>
</dbReference>
<evidence type="ECO:0000256" key="1">
    <source>
        <dbReference type="ARBA" id="ARBA00004514"/>
    </source>
</evidence>
<dbReference type="InterPro" id="IPR050486">
    <property type="entry name" value="Mannose-1P_guanyltransferase"/>
</dbReference>
<dbReference type="FunFam" id="3.90.550.10:FF:000013">
    <property type="entry name" value="mannose-1-phosphate guanyltransferase beta"/>
    <property type="match status" value="1"/>
</dbReference>
<comment type="subcellular location">
    <subcellularLocation>
        <location evidence="1">Cytoplasm</location>
        <location evidence="1">Cytosol</location>
    </subcellularLocation>
</comment>
<feature type="domain" description="Nucleotidyl transferase" evidence="4">
    <location>
        <begin position="2"/>
        <end position="234"/>
    </location>
</feature>
<feature type="domain" description="EIF2B subunit epsilon/gamma LbH" evidence="5">
    <location>
        <begin position="250"/>
        <end position="339"/>
    </location>
</feature>
<dbReference type="Gene3D" id="3.90.550.10">
    <property type="entry name" value="Spore Coat Polysaccharide Biosynthesis Protein SpsA, Chain A"/>
    <property type="match status" value="1"/>
</dbReference>
<reference evidence="6 7" key="1">
    <citation type="journal article" date="2016" name="Nat. Commun.">
        <title>Thousands of microbial genomes shed light on interconnected biogeochemical processes in an aquifer system.</title>
        <authorList>
            <person name="Anantharaman K."/>
            <person name="Brown C.T."/>
            <person name="Hug L.A."/>
            <person name="Sharon I."/>
            <person name="Castelle C.J."/>
            <person name="Probst A.J."/>
            <person name="Thomas B.C."/>
            <person name="Singh A."/>
            <person name="Wilkins M.J."/>
            <person name="Karaoz U."/>
            <person name="Brodie E.L."/>
            <person name="Williams K.H."/>
            <person name="Hubbard S.S."/>
            <person name="Banfield J.F."/>
        </authorList>
    </citation>
    <scope>NUCLEOTIDE SEQUENCE [LARGE SCALE GENOMIC DNA]</scope>
</reference>
<dbReference type="AlphaFoldDB" id="A0A1F7WKX1"/>
<dbReference type="GO" id="GO:0016740">
    <property type="term" value="F:transferase activity"/>
    <property type="evidence" value="ECO:0007669"/>
    <property type="project" value="UniProtKB-KW"/>
</dbReference>